<dbReference type="RefSeq" id="WP_066881714.1">
    <property type="nucleotide sequence ID" value="NZ_LODL01000010.1"/>
</dbReference>
<dbReference type="EMBL" id="LODL01000010">
    <property type="protein sequence ID" value="KXB31937.1"/>
    <property type="molecule type" value="Genomic_DNA"/>
</dbReference>
<gene>
    <name evidence="2" type="ORF">AT959_04680</name>
</gene>
<dbReference type="STRING" id="281362.AT959_04680"/>
<sequence length="166" mass="18185">MLKRLLVAGWLALAGMTVVADEAAKPLVEIYMPSPCLACIDWGAYLADNGFKVSYKETADMAAVKKRLKVPKEVESVHTAVVGRYFVEGHVYAEDIHELLRDKPKARGIAAPGLPRGAPGREYSNPTCETACTTLDLTSGEREVQRDLFNTLLVKPDGSTSIWARH</sequence>
<proteinExistence type="predicted"/>
<organism evidence="2 3">
    <name type="scientific">Dechloromonas denitrificans</name>
    <dbReference type="NCBI Taxonomy" id="281362"/>
    <lineage>
        <taxon>Bacteria</taxon>
        <taxon>Pseudomonadati</taxon>
        <taxon>Pseudomonadota</taxon>
        <taxon>Betaproteobacteria</taxon>
        <taxon>Rhodocyclales</taxon>
        <taxon>Azonexaceae</taxon>
        <taxon>Dechloromonas</taxon>
    </lineage>
</organism>
<accession>A0A133XLX3</accession>
<protein>
    <submittedName>
        <fullName evidence="2">Metal-binding protein</fullName>
    </submittedName>
</protein>
<dbReference type="Pfam" id="PF04214">
    <property type="entry name" value="DUF411"/>
    <property type="match status" value="1"/>
</dbReference>
<keyword evidence="1" id="KW-0732">Signal</keyword>
<evidence type="ECO:0000313" key="3">
    <source>
        <dbReference type="Proteomes" id="UP000070186"/>
    </source>
</evidence>
<dbReference type="InterPro" id="IPR007332">
    <property type="entry name" value="DUF411"/>
</dbReference>
<reference evidence="2 3" key="1">
    <citation type="submission" date="2015-12" db="EMBL/GenBank/DDBJ databases">
        <title>Nitrous oxide reduction kinetics distinguish bacteria harboring typical versus atypical NosZ.</title>
        <authorList>
            <person name="Yoon S."/>
            <person name="Nissen S."/>
            <person name="Park D."/>
            <person name="Sanford R.A."/>
            <person name="Loeffler F.E."/>
        </authorList>
    </citation>
    <scope>NUCLEOTIDE SEQUENCE [LARGE SCALE GENOMIC DNA]</scope>
    <source>
        <strain evidence="2 3">ATCC BAA-841</strain>
    </source>
</reference>
<evidence type="ECO:0000313" key="2">
    <source>
        <dbReference type="EMBL" id="KXB31937.1"/>
    </source>
</evidence>
<dbReference type="Proteomes" id="UP000070186">
    <property type="component" value="Unassembled WGS sequence"/>
</dbReference>
<keyword evidence="3" id="KW-1185">Reference proteome</keyword>
<name>A0A133XLX3_9RHOO</name>
<dbReference type="AlphaFoldDB" id="A0A133XLX3"/>
<feature type="signal peptide" evidence="1">
    <location>
        <begin position="1"/>
        <end position="20"/>
    </location>
</feature>
<comment type="caution">
    <text evidence="2">The sequence shown here is derived from an EMBL/GenBank/DDBJ whole genome shotgun (WGS) entry which is preliminary data.</text>
</comment>
<evidence type="ECO:0000256" key="1">
    <source>
        <dbReference type="SAM" id="SignalP"/>
    </source>
</evidence>
<feature type="chain" id="PRO_5007459567" evidence="1">
    <location>
        <begin position="21"/>
        <end position="166"/>
    </location>
</feature>